<keyword evidence="4 6" id="KW-1133">Transmembrane helix</keyword>
<dbReference type="PANTHER" id="PTHR43229:SF3">
    <property type="entry name" value="ABC-TYPE MULTIDRUG TRANSPORT SYSTEM, PERMEASE COMPONENT"/>
    <property type="match status" value="1"/>
</dbReference>
<dbReference type="PIRSF" id="PIRSF006648">
    <property type="entry name" value="DrrB"/>
    <property type="match status" value="1"/>
</dbReference>
<reference evidence="9" key="1">
    <citation type="journal article" date="2019" name="Int. J. Syst. Evol. Microbiol.">
        <title>The Global Catalogue of Microorganisms (GCM) 10K type strain sequencing project: providing services to taxonomists for standard genome sequencing and annotation.</title>
        <authorList>
            <consortium name="The Broad Institute Genomics Platform"/>
            <consortium name="The Broad Institute Genome Sequencing Center for Infectious Disease"/>
            <person name="Wu L."/>
            <person name="Ma J."/>
        </authorList>
    </citation>
    <scope>NUCLEOTIDE SEQUENCE [LARGE SCALE GENOMIC DNA]</scope>
    <source>
        <strain evidence="9">KCTC 42730</strain>
    </source>
</reference>
<protein>
    <submittedName>
        <fullName evidence="8">ABC transporter permease</fullName>
    </submittedName>
</protein>
<feature type="transmembrane region" description="Helical" evidence="6">
    <location>
        <begin position="26"/>
        <end position="45"/>
    </location>
</feature>
<evidence type="ECO:0000256" key="1">
    <source>
        <dbReference type="ARBA" id="ARBA00004141"/>
    </source>
</evidence>
<evidence type="ECO:0000313" key="8">
    <source>
        <dbReference type="EMBL" id="MFC3033451.1"/>
    </source>
</evidence>
<feature type="transmembrane region" description="Helical" evidence="6">
    <location>
        <begin position="136"/>
        <end position="158"/>
    </location>
</feature>
<comment type="subcellular location">
    <subcellularLocation>
        <location evidence="1">Membrane</location>
        <topology evidence="1">Multi-pass membrane protein</topology>
    </subcellularLocation>
</comment>
<keyword evidence="9" id="KW-1185">Reference proteome</keyword>
<feature type="transmembrane region" description="Helical" evidence="6">
    <location>
        <begin position="98"/>
        <end position="124"/>
    </location>
</feature>
<name>A0ABV7CLQ4_9GAMM</name>
<dbReference type="Proteomes" id="UP001595453">
    <property type="component" value="Unassembled WGS sequence"/>
</dbReference>
<feature type="transmembrane region" description="Helical" evidence="6">
    <location>
        <begin position="57"/>
        <end position="78"/>
    </location>
</feature>
<dbReference type="EMBL" id="JBHRSD010000022">
    <property type="protein sequence ID" value="MFC3033451.1"/>
    <property type="molecule type" value="Genomic_DNA"/>
</dbReference>
<organism evidence="8 9">
    <name type="scientific">Pseudoalteromonas fenneropenaei</name>
    <dbReference type="NCBI Taxonomy" id="1737459"/>
    <lineage>
        <taxon>Bacteria</taxon>
        <taxon>Pseudomonadati</taxon>
        <taxon>Pseudomonadota</taxon>
        <taxon>Gammaproteobacteria</taxon>
        <taxon>Alteromonadales</taxon>
        <taxon>Pseudoalteromonadaceae</taxon>
        <taxon>Pseudoalteromonas</taxon>
    </lineage>
</organism>
<keyword evidence="5 6" id="KW-0472">Membrane</keyword>
<dbReference type="InterPro" id="IPR051784">
    <property type="entry name" value="Nod_factor_ABC_transporter"/>
</dbReference>
<dbReference type="RefSeq" id="WP_377124946.1">
    <property type="nucleotide sequence ID" value="NZ_JBHRSD010000022.1"/>
</dbReference>
<feature type="domain" description="ABC-2 type transporter transmembrane" evidence="7">
    <location>
        <begin position="18"/>
        <end position="211"/>
    </location>
</feature>
<evidence type="ECO:0000256" key="3">
    <source>
        <dbReference type="ARBA" id="ARBA00022692"/>
    </source>
</evidence>
<proteinExistence type="inferred from homology"/>
<feature type="transmembrane region" description="Helical" evidence="6">
    <location>
        <begin position="164"/>
        <end position="184"/>
    </location>
</feature>
<comment type="similarity">
    <text evidence="2">Belongs to the ABC-2 integral membrane protein family.</text>
</comment>
<evidence type="ECO:0000259" key="7">
    <source>
        <dbReference type="Pfam" id="PF01061"/>
    </source>
</evidence>
<keyword evidence="3 6" id="KW-0812">Transmembrane</keyword>
<dbReference type="Pfam" id="PF01061">
    <property type="entry name" value="ABC2_membrane"/>
    <property type="match status" value="1"/>
</dbReference>
<dbReference type="InterPro" id="IPR013525">
    <property type="entry name" value="ABC2_TM"/>
</dbReference>
<evidence type="ECO:0000313" key="9">
    <source>
        <dbReference type="Proteomes" id="UP001595453"/>
    </source>
</evidence>
<feature type="transmembrane region" description="Helical" evidence="6">
    <location>
        <begin position="221"/>
        <end position="239"/>
    </location>
</feature>
<evidence type="ECO:0000256" key="2">
    <source>
        <dbReference type="ARBA" id="ARBA00007783"/>
    </source>
</evidence>
<sequence length="247" mass="26782">MIALTQTTYMQESKVDLLGLMRSPGFVLPALLFPCAFYFFFGVVFKHDASGASTYLLVNYCIFGIMGPALFNFGVHVAQDRETGSLTLKRLSPMPPLAYVMAKSLSALCFSLLICSLLFGIALLGTDVTMSASQWLGLLGTALLGTLPFCGLGLWLGLKLSAKAAPAVVNLVYLAMAMCSGLWVPITLLPESMQTFAWLLPSYHLSQLALSVLSMHQGHPIGLHLIILSAFAIAFALLASHQWRKLY</sequence>
<evidence type="ECO:0000256" key="5">
    <source>
        <dbReference type="ARBA" id="ARBA00023136"/>
    </source>
</evidence>
<dbReference type="InterPro" id="IPR000412">
    <property type="entry name" value="ABC_2_transport"/>
</dbReference>
<comment type="caution">
    <text evidence="8">The sequence shown here is derived from an EMBL/GenBank/DDBJ whole genome shotgun (WGS) entry which is preliminary data.</text>
</comment>
<accession>A0ABV7CLQ4</accession>
<evidence type="ECO:0000256" key="4">
    <source>
        <dbReference type="ARBA" id="ARBA00022989"/>
    </source>
</evidence>
<dbReference type="PANTHER" id="PTHR43229">
    <property type="entry name" value="NODULATION PROTEIN J"/>
    <property type="match status" value="1"/>
</dbReference>
<gene>
    <name evidence="8" type="ORF">ACFOEE_13060</name>
</gene>
<evidence type="ECO:0000256" key="6">
    <source>
        <dbReference type="SAM" id="Phobius"/>
    </source>
</evidence>